<accession>A0ABR7EB45</accession>
<dbReference type="Pfam" id="PF01430">
    <property type="entry name" value="HSP33"/>
    <property type="match status" value="1"/>
</dbReference>
<evidence type="ECO:0000256" key="2">
    <source>
        <dbReference type="ARBA" id="ARBA00022833"/>
    </source>
</evidence>
<organism evidence="7 8">
    <name type="scientific">Christensenella tenuis</name>
    <dbReference type="NCBI Taxonomy" id="2763033"/>
    <lineage>
        <taxon>Bacteria</taxon>
        <taxon>Bacillati</taxon>
        <taxon>Bacillota</taxon>
        <taxon>Clostridia</taxon>
        <taxon>Christensenellales</taxon>
        <taxon>Christensenellaceae</taxon>
        <taxon>Christensenella</taxon>
    </lineage>
</organism>
<evidence type="ECO:0000256" key="3">
    <source>
        <dbReference type="ARBA" id="ARBA00023157"/>
    </source>
</evidence>
<keyword evidence="8" id="KW-1185">Reference proteome</keyword>
<evidence type="ECO:0000313" key="8">
    <source>
        <dbReference type="Proteomes" id="UP000606889"/>
    </source>
</evidence>
<dbReference type="InterPro" id="IPR016154">
    <property type="entry name" value="Heat_shock_Hsp33_C"/>
</dbReference>
<comment type="subcellular location">
    <subcellularLocation>
        <location evidence="6">Cytoplasm</location>
    </subcellularLocation>
</comment>
<name>A0ABR7EB45_9FIRM</name>
<keyword evidence="2 6" id="KW-0862">Zinc</keyword>
<comment type="similarity">
    <text evidence="6">Belongs to the HSP33 family.</text>
</comment>
<dbReference type="PANTHER" id="PTHR30111:SF1">
    <property type="entry name" value="33 KDA CHAPERONIN"/>
    <property type="match status" value="1"/>
</dbReference>
<gene>
    <name evidence="6 7" type="primary">hslO</name>
    <name evidence="7" type="ORF">H8S18_01430</name>
</gene>
<proteinExistence type="inferred from homology"/>
<dbReference type="CDD" id="cd00498">
    <property type="entry name" value="Hsp33"/>
    <property type="match status" value="1"/>
</dbReference>
<dbReference type="HAMAP" id="MF_00117">
    <property type="entry name" value="HslO"/>
    <property type="match status" value="1"/>
</dbReference>
<comment type="function">
    <text evidence="6">Redox regulated molecular chaperone. Protects both thermally unfolding and oxidatively damaged proteins from irreversible aggregation. Plays an important role in the bacterial defense system toward oxidative stress.</text>
</comment>
<keyword evidence="5 6" id="KW-0676">Redox-active center</keyword>
<comment type="PTM">
    <text evidence="6">Under oxidizing conditions two disulfide bonds are formed involving the reactive cysteines. Under reducing conditions zinc is bound to the reactive cysteines and the protein is inactive.</text>
</comment>
<dbReference type="Gene3D" id="3.90.1280.10">
    <property type="entry name" value="HSP33 redox switch-like"/>
    <property type="match status" value="1"/>
</dbReference>
<dbReference type="Gene3D" id="3.55.30.10">
    <property type="entry name" value="Hsp33 domain"/>
    <property type="match status" value="1"/>
</dbReference>
<dbReference type="EMBL" id="JACOON010000001">
    <property type="protein sequence ID" value="MBC5647002.1"/>
    <property type="molecule type" value="Genomic_DNA"/>
</dbReference>
<dbReference type="Proteomes" id="UP000606889">
    <property type="component" value="Unassembled WGS sequence"/>
</dbReference>
<keyword evidence="1 6" id="KW-0963">Cytoplasm</keyword>
<evidence type="ECO:0000256" key="1">
    <source>
        <dbReference type="ARBA" id="ARBA00022490"/>
    </source>
</evidence>
<dbReference type="RefSeq" id="WP_186856529.1">
    <property type="nucleotide sequence ID" value="NZ_JACOON010000001.1"/>
</dbReference>
<feature type="disulfide bond" description="Redox-active" evidence="6">
    <location>
        <begin position="269"/>
        <end position="272"/>
    </location>
</feature>
<dbReference type="SUPFAM" id="SSF118352">
    <property type="entry name" value="HSP33 redox switch-like"/>
    <property type="match status" value="1"/>
</dbReference>
<keyword evidence="4 6" id="KW-0143">Chaperone</keyword>
<keyword evidence="3 6" id="KW-1015">Disulfide bond</keyword>
<sequence>MSDVLIKAMLNGEATVCACDVSEMVETARKIHETMPVATIALGRTLAAGTMMASMLKSKHDRITLMINGGGPAGTIMVVGDAMLHMKGYIANPMVNTAANEKGAFDIAGAVGTDGFVTVVKDLGLREPYIGKTPMLTGEIGEDIANYFLVSEQQPSVVYVNTWLETDMSIVNAGGVIVRPLPGCSKDTLSEVEKRAGDILNYAMYMLPQGARGAIEQIFEGMNLEILEEQQPLWKCDCSKERLNEVVISLGKNEIQDMIEKDDGAEIVCRFCNKKYWFSAEELRKLLEQAVKE</sequence>
<evidence type="ECO:0000256" key="4">
    <source>
        <dbReference type="ARBA" id="ARBA00023186"/>
    </source>
</evidence>
<dbReference type="InterPro" id="IPR000397">
    <property type="entry name" value="Heat_shock_Hsp33"/>
</dbReference>
<evidence type="ECO:0000256" key="5">
    <source>
        <dbReference type="ARBA" id="ARBA00023284"/>
    </source>
</evidence>
<dbReference type="InterPro" id="IPR016153">
    <property type="entry name" value="Heat_shock_Hsp33_N"/>
</dbReference>
<dbReference type="PANTHER" id="PTHR30111">
    <property type="entry name" value="33 KDA CHAPERONIN"/>
    <property type="match status" value="1"/>
</dbReference>
<feature type="disulfide bond" description="Redox-active" evidence="6">
    <location>
        <begin position="236"/>
        <end position="238"/>
    </location>
</feature>
<dbReference type="SUPFAM" id="SSF64397">
    <property type="entry name" value="Hsp33 domain"/>
    <property type="match status" value="1"/>
</dbReference>
<reference evidence="7 8" key="1">
    <citation type="submission" date="2020-08" db="EMBL/GenBank/DDBJ databases">
        <title>Genome public.</title>
        <authorList>
            <person name="Liu C."/>
            <person name="Sun Q."/>
        </authorList>
    </citation>
    <scope>NUCLEOTIDE SEQUENCE [LARGE SCALE GENOMIC DNA]</scope>
    <source>
        <strain evidence="7 8">NSJ-35</strain>
    </source>
</reference>
<protein>
    <recommendedName>
        <fullName evidence="6">33 kDa chaperonin</fullName>
    </recommendedName>
    <alternativeName>
        <fullName evidence="6">Heat shock protein 33 homolog</fullName>
        <shortName evidence="6">HSP33</shortName>
    </alternativeName>
</protein>
<comment type="caution">
    <text evidence="7">The sequence shown here is derived from an EMBL/GenBank/DDBJ whole genome shotgun (WGS) entry which is preliminary data.</text>
</comment>
<evidence type="ECO:0000256" key="6">
    <source>
        <dbReference type="HAMAP-Rule" id="MF_00117"/>
    </source>
</evidence>
<evidence type="ECO:0000313" key="7">
    <source>
        <dbReference type="EMBL" id="MBC5647002.1"/>
    </source>
</evidence>
<dbReference type="PIRSF" id="PIRSF005261">
    <property type="entry name" value="Heat_shock_Hsp33"/>
    <property type="match status" value="1"/>
</dbReference>
<dbReference type="NCBIfam" id="NF001033">
    <property type="entry name" value="PRK00114.1"/>
    <property type="match status" value="1"/>
</dbReference>